<feature type="region of interest" description="Disordered" evidence="1">
    <location>
        <begin position="149"/>
        <end position="216"/>
    </location>
</feature>
<accession>A0A7W5V8B6</accession>
<dbReference type="EMBL" id="JACIBV010000001">
    <property type="protein sequence ID" value="MBB3729941.1"/>
    <property type="molecule type" value="Genomic_DNA"/>
</dbReference>
<proteinExistence type="predicted"/>
<name>A0A7W5V8B6_9ACTN</name>
<dbReference type="AlphaFoldDB" id="A0A7W5V8B6"/>
<dbReference type="GeneID" id="95392109"/>
<dbReference type="Proteomes" id="UP000579945">
    <property type="component" value="Unassembled WGS sequence"/>
</dbReference>
<dbReference type="InterPro" id="IPR012312">
    <property type="entry name" value="Hemerythrin-like"/>
</dbReference>
<feature type="compositionally biased region" description="Low complexity" evidence="1">
    <location>
        <begin position="149"/>
        <end position="176"/>
    </location>
</feature>
<evidence type="ECO:0000313" key="3">
    <source>
        <dbReference type="EMBL" id="MBB3729941.1"/>
    </source>
</evidence>
<dbReference type="Pfam" id="PF01814">
    <property type="entry name" value="Hemerythrin"/>
    <property type="match status" value="1"/>
</dbReference>
<feature type="compositionally biased region" description="Basic and acidic residues" evidence="1">
    <location>
        <begin position="182"/>
        <end position="194"/>
    </location>
</feature>
<gene>
    <name evidence="3" type="ORF">FHR33_005801</name>
</gene>
<comment type="caution">
    <text evidence="3">The sequence shown here is derived from an EMBL/GenBank/DDBJ whole genome shotgun (WGS) entry which is preliminary data.</text>
</comment>
<evidence type="ECO:0000313" key="4">
    <source>
        <dbReference type="Proteomes" id="UP000579945"/>
    </source>
</evidence>
<protein>
    <submittedName>
        <fullName evidence="3">Hemerythrin superfamily protein</fullName>
    </submittedName>
</protein>
<organism evidence="3 4">
    <name type="scientific">Nonomuraea dietziae</name>
    <dbReference type="NCBI Taxonomy" id="65515"/>
    <lineage>
        <taxon>Bacteria</taxon>
        <taxon>Bacillati</taxon>
        <taxon>Actinomycetota</taxon>
        <taxon>Actinomycetes</taxon>
        <taxon>Streptosporangiales</taxon>
        <taxon>Streptosporangiaceae</taxon>
        <taxon>Nonomuraea</taxon>
    </lineage>
</organism>
<feature type="domain" description="Hemerythrin-like" evidence="2">
    <location>
        <begin position="5"/>
        <end position="120"/>
    </location>
</feature>
<dbReference type="PANTHER" id="PTHR35585">
    <property type="entry name" value="HHE DOMAIN PROTEIN (AFU_ORTHOLOGUE AFUA_4G00730)"/>
    <property type="match status" value="1"/>
</dbReference>
<keyword evidence="4" id="KW-1185">Reference proteome</keyword>
<dbReference type="RefSeq" id="WP_183653916.1">
    <property type="nucleotide sequence ID" value="NZ_BAAAXX010000142.1"/>
</dbReference>
<reference evidence="3 4" key="1">
    <citation type="submission" date="2020-08" db="EMBL/GenBank/DDBJ databases">
        <title>Sequencing the genomes of 1000 actinobacteria strains.</title>
        <authorList>
            <person name="Klenk H.-P."/>
        </authorList>
    </citation>
    <scope>NUCLEOTIDE SEQUENCE [LARGE SCALE GENOMIC DNA]</scope>
    <source>
        <strain evidence="3 4">DSM 44320</strain>
    </source>
</reference>
<dbReference type="PANTHER" id="PTHR35585:SF1">
    <property type="entry name" value="HHE DOMAIN PROTEIN (AFU_ORTHOLOGUE AFUA_4G00730)"/>
    <property type="match status" value="1"/>
</dbReference>
<evidence type="ECO:0000256" key="1">
    <source>
        <dbReference type="SAM" id="MobiDB-lite"/>
    </source>
</evidence>
<evidence type="ECO:0000259" key="2">
    <source>
        <dbReference type="Pfam" id="PF01814"/>
    </source>
</evidence>
<sequence length="216" mass="24107">MPTDVITLITSDHRKIEALFERLQSKRDSREADVAELAALLTSHARAEEDRVYPVIREAAPAEKGEVHHGFEEHKEAEILLHKLKTAKPDSPDFDRVLMQLVESVTHHVEEEENEILPALAEAVGTKRLQELGRAFKERRDQEMLALSVPAQKAAPARKAGRPAPARKAARVPAQKSSAEGELTKEELYEKAKAMDLPGRSRMTKTELEAAVSKRS</sequence>
<dbReference type="Gene3D" id="1.20.120.520">
    <property type="entry name" value="nmb1532 protein domain like"/>
    <property type="match status" value="1"/>
</dbReference>